<dbReference type="PANTHER" id="PTHR42648:SF32">
    <property type="entry name" value="RIBONUCLEASE H-LIKE DOMAIN, GAG-PRE-INTEGRASE DOMAIN PROTEIN-RELATED"/>
    <property type="match status" value="1"/>
</dbReference>
<feature type="compositionally biased region" description="Basic residues" evidence="1">
    <location>
        <begin position="139"/>
        <end position="152"/>
    </location>
</feature>
<keyword evidence="3" id="KW-0695">RNA-directed DNA polymerase</keyword>
<reference evidence="3" key="2">
    <citation type="submission" date="2022-01" db="EMBL/GenBank/DDBJ databases">
        <authorList>
            <person name="Yamashiro T."/>
            <person name="Shiraishi A."/>
            <person name="Satake H."/>
            <person name="Nakayama K."/>
        </authorList>
    </citation>
    <scope>NUCLEOTIDE SEQUENCE</scope>
</reference>
<feature type="region of interest" description="Disordered" evidence="1">
    <location>
        <begin position="57"/>
        <end position="190"/>
    </location>
</feature>
<protein>
    <submittedName>
        <fullName evidence="3">Reverse transcriptase domain-containing protein</fullName>
    </submittedName>
</protein>
<evidence type="ECO:0000256" key="1">
    <source>
        <dbReference type="SAM" id="MobiDB-lite"/>
    </source>
</evidence>
<evidence type="ECO:0000313" key="4">
    <source>
        <dbReference type="Proteomes" id="UP001151760"/>
    </source>
</evidence>
<evidence type="ECO:0000259" key="2">
    <source>
        <dbReference type="PROSITE" id="PS50994"/>
    </source>
</evidence>
<dbReference type="InterPro" id="IPR012337">
    <property type="entry name" value="RNaseH-like_sf"/>
</dbReference>
<proteinExistence type="predicted"/>
<dbReference type="InterPro" id="IPR001584">
    <property type="entry name" value="Integrase_cat-core"/>
</dbReference>
<dbReference type="InterPro" id="IPR039537">
    <property type="entry name" value="Retrotran_Ty1/copia-like"/>
</dbReference>
<keyword evidence="3" id="KW-0548">Nucleotidyltransferase</keyword>
<evidence type="ECO:0000313" key="3">
    <source>
        <dbReference type="EMBL" id="GJS54754.1"/>
    </source>
</evidence>
<dbReference type="PROSITE" id="PS50994">
    <property type="entry name" value="INTEGRASE"/>
    <property type="match status" value="1"/>
</dbReference>
<dbReference type="Gene3D" id="3.30.420.10">
    <property type="entry name" value="Ribonuclease H-like superfamily/Ribonuclease H"/>
    <property type="match status" value="1"/>
</dbReference>
<keyword evidence="4" id="KW-1185">Reference proteome</keyword>
<gene>
    <name evidence="3" type="ORF">Tco_0628116</name>
</gene>
<dbReference type="SUPFAM" id="SSF53098">
    <property type="entry name" value="Ribonuclease H-like"/>
    <property type="match status" value="1"/>
</dbReference>
<dbReference type="EMBL" id="BQNB010008822">
    <property type="protein sequence ID" value="GJS54754.1"/>
    <property type="molecule type" value="Genomic_DNA"/>
</dbReference>
<reference evidence="3" key="1">
    <citation type="journal article" date="2022" name="Int. J. Mol. Sci.">
        <title>Draft Genome of Tanacetum Coccineum: Genomic Comparison of Closely Related Tanacetum-Family Plants.</title>
        <authorList>
            <person name="Yamashiro T."/>
            <person name="Shiraishi A."/>
            <person name="Nakayama K."/>
            <person name="Satake H."/>
        </authorList>
    </citation>
    <scope>NUCLEOTIDE SEQUENCE</scope>
</reference>
<feature type="compositionally biased region" description="Polar residues" evidence="1">
    <location>
        <begin position="109"/>
        <end position="122"/>
    </location>
</feature>
<dbReference type="InterPro" id="IPR057670">
    <property type="entry name" value="SH3_retrovirus"/>
</dbReference>
<dbReference type="Pfam" id="PF25597">
    <property type="entry name" value="SH3_retrovirus"/>
    <property type="match status" value="1"/>
</dbReference>
<feature type="domain" description="Integrase catalytic" evidence="2">
    <location>
        <begin position="421"/>
        <end position="587"/>
    </location>
</feature>
<comment type="caution">
    <text evidence="3">The sequence shown here is derived from an EMBL/GenBank/DDBJ whole genome shotgun (WGS) entry which is preliminary data.</text>
</comment>
<name>A0ABQ4WPD6_9ASTR</name>
<keyword evidence="3" id="KW-0808">Transferase</keyword>
<dbReference type="Pfam" id="PF00665">
    <property type="entry name" value="rve"/>
    <property type="match status" value="1"/>
</dbReference>
<dbReference type="Proteomes" id="UP001151760">
    <property type="component" value="Unassembled WGS sequence"/>
</dbReference>
<dbReference type="Pfam" id="PF03732">
    <property type="entry name" value="Retrotrans_gag"/>
    <property type="match status" value="1"/>
</dbReference>
<organism evidence="3 4">
    <name type="scientific">Tanacetum coccineum</name>
    <dbReference type="NCBI Taxonomy" id="301880"/>
    <lineage>
        <taxon>Eukaryota</taxon>
        <taxon>Viridiplantae</taxon>
        <taxon>Streptophyta</taxon>
        <taxon>Embryophyta</taxon>
        <taxon>Tracheophyta</taxon>
        <taxon>Spermatophyta</taxon>
        <taxon>Magnoliopsida</taxon>
        <taxon>eudicotyledons</taxon>
        <taxon>Gunneridae</taxon>
        <taxon>Pentapetalae</taxon>
        <taxon>asterids</taxon>
        <taxon>campanulids</taxon>
        <taxon>Asterales</taxon>
        <taxon>Asteraceae</taxon>
        <taxon>Asteroideae</taxon>
        <taxon>Anthemideae</taxon>
        <taxon>Anthemidinae</taxon>
        <taxon>Tanacetum</taxon>
    </lineage>
</organism>
<feature type="compositionally biased region" description="Acidic residues" evidence="1">
    <location>
        <begin position="165"/>
        <end position="175"/>
    </location>
</feature>
<dbReference type="GO" id="GO:0003964">
    <property type="term" value="F:RNA-directed DNA polymerase activity"/>
    <property type="evidence" value="ECO:0007669"/>
    <property type="project" value="UniProtKB-KW"/>
</dbReference>
<sequence>MVDSQPMEEEIRGTDARGVGTMAHEGPTEPVLEAQKTPSPSPAFIKGNIDVLRTMIKEHDQQAKRKATPRRLAYVDSDKEAPARSLARGFSDRFSLESSGMSDTHRQTRSASKSQRTPSKNKQPAHLRRLRRLEDHSITKKKARREKSKSRGKSSGYQETSLDFEHEEGSEDTYEDLNSPYKRPEPTPFTQRITRFRYHRRAKLPWNIKVYEGNKDPVYHLGIFSAAAEQEERLMPVWCKMFCQTLGRAARKWFDDLDPKSMDSFEEPSQKFLEEFSQQKRYAKDPTEIHGIKRRQNEGLQTFMDRFKSESSHIKGVPPILRISAFMHGHGHPELSKKLNDKIPKTVDEMFKRVRAFIRGEVAAGSAEMVRPSQGDKGNACLVSGNLYRGLPSKQFKIDHSCLAITRETTQGFLQKDKERTIREPLELLHMDLFGPVSVESINKKKYCLVVTDDCSKFSWVFFLAYKDETYDMLHDLIVGLENRLRHKVKTIRCDNGTEFKNQLMNEFCAKKGIKREYSIARTPQQNGVAERKNRTLIEAARTMLADSLLPIQFWAEAVNTACYVLNRVLVTKPQMKTPYEILMGRSPNISFMRPFGCSLTILNTLDQLGKFDGKSEEGYLLGYSTSSKGFRVYNRVTRKVQECLHVDFLENQENQKGKGPDWMFDLDLLTPSMNYIPVRKENYADSGDKVSTLGDVEDLDDQQFIVHTAQPMHPEERTAAKEVPLSSEEQALHDELMNLMHQESLAKAHNDDQRIAFEEEKRRISIAKGKEHVNSTFTLNGVFSTNSFDAENTDNEDEGVIDYINMDPTIDVCSTPTQRIHKYHPQSQIIGKSTAGVQTRRKLKESTSVHHQALLSFIYKQNRTNHKDQQTCLFACFLSQEEPKKVSQALADESWVEAMQEELLQFKLQDDGS</sequence>
<feature type="region of interest" description="Disordered" evidence="1">
    <location>
        <begin position="1"/>
        <end position="44"/>
    </location>
</feature>
<dbReference type="PANTHER" id="PTHR42648">
    <property type="entry name" value="TRANSPOSASE, PUTATIVE-RELATED"/>
    <property type="match status" value="1"/>
</dbReference>
<dbReference type="InterPro" id="IPR005162">
    <property type="entry name" value="Retrotrans_gag_dom"/>
</dbReference>
<dbReference type="InterPro" id="IPR036397">
    <property type="entry name" value="RNaseH_sf"/>
</dbReference>
<accession>A0ABQ4WPD6</accession>